<dbReference type="AlphaFoldDB" id="A0A919IHY1"/>
<evidence type="ECO:0000313" key="10">
    <source>
        <dbReference type="EMBL" id="GID65461.1"/>
    </source>
</evidence>
<name>A0A919IHY1_9ACTN</name>
<organism evidence="10 11">
    <name type="scientific">Actinoplanes cyaneus</name>
    <dbReference type="NCBI Taxonomy" id="52696"/>
    <lineage>
        <taxon>Bacteria</taxon>
        <taxon>Bacillati</taxon>
        <taxon>Actinomycetota</taxon>
        <taxon>Actinomycetes</taxon>
        <taxon>Micromonosporales</taxon>
        <taxon>Micromonosporaceae</taxon>
        <taxon>Actinoplanes</taxon>
    </lineage>
</organism>
<dbReference type="PROSITE" id="PS50850">
    <property type="entry name" value="MFS"/>
    <property type="match status" value="1"/>
</dbReference>
<feature type="transmembrane region" description="Helical" evidence="8">
    <location>
        <begin position="254"/>
        <end position="275"/>
    </location>
</feature>
<evidence type="ECO:0000256" key="7">
    <source>
        <dbReference type="SAM" id="MobiDB-lite"/>
    </source>
</evidence>
<gene>
    <name evidence="10" type="ORF">Acy02nite_33420</name>
</gene>
<feature type="transmembrane region" description="Helical" evidence="8">
    <location>
        <begin position="229"/>
        <end position="248"/>
    </location>
</feature>
<dbReference type="InterPro" id="IPR010290">
    <property type="entry name" value="TM_effector"/>
</dbReference>
<feature type="transmembrane region" description="Helical" evidence="8">
    <location>
        <begin position="311"/>
        <end position="335"/>
    </location>
</feature>
<comment type="caution">
    <text evidence="10">The sequence shown here is derived from an EMBL/GenBank/DDBJ whole genome shotgun (WGS) entry which is preliminary data.</text>
</comment>
<dbReference type="GO" id="GO:0005886">
    <property type="term" value="C:plasma membrane"/>
    <property type="evidence" value="ECO:0007669"/>
    <property type="project" value="UniProtKB-SubCell"/>
</dbReference>
<proteinExistence type="predicted"/>
<keyword evidence="2" id="KW-0813">Transport</keyword>
<dbReference type="PANTHER" id="PTHR23513">
    <property type="entry name" value="INTEGRAL MEMBRANE EFFLUX PROTEIN-RELATED"/>
    <property type="match status" value="1"/>
</dbReference>
<dbReference type="CDD" id="cd06173">
    <property type="entry name" value="MFS_MefA_like"/>
    <property type="match status" value="1"/>
</dbReference>
<evidence type="ECO:0000256" key="5">
    <source>
        <dbReference type="ARBA" id="ARBA00022989"/>
    </source>
</evidence>
<keyword evidence="3" id="KW-1003">Cell membrane</keyword>
<dbReference type="InterPro" id="IPR036259">
    <property type="entry name" value="MFS_trans_sf"/>
</dbReference>
<dbReference type="Pfam" id="PF05977">
    <property type="entry name" value="MFS_3"/>
    <property type="match status" value="1"/>
</dbReference>
<feature type="transmembrane region" description="Helical" evidence="8">
    <location>
        <begin position="16"/>
        <end position="41"/>
    </location>
</feature>
<dbReference type="GO" id="GO:0022857">
    <property type="term" value="F:transmembrane transporter activity"/>
    <property type="evidence" value="ECO:0007669"/>
    <property type="project" value="InterPro"/>
</dbReference>
<evidence type="ECO:0000256" key="4">
    <source>
        <dbReference type="ARBA" id="ARBA00022692"/>
    </source>
</evidence>
<sequence>MVTKPGLLKRDRDFRWFWGGHTVSVFGTQITAVALPLVAVLTLHSGAGAVAAISTASFLPNLIFPLLAGHWLEHRRRRRVMIWSDILRGVALAVVPVAHFAGLLSVPLLAAVAFAVGALSVVFDTGSFAYVPNMVEEVDLPAANRAVQGSRTASEIAGPGFAGLLVNLLGPPMALLADSISYLMSALGVAAARRPEPAPPEPGDSTHFWDGLRPIVTNPFLRALTVHAAGYNLAWQILSINLIVYLISERGLGAGLYGLALSASGVGAFAGTMLASRLADRIGYGRAFATALAFSTGVPLFIAVLPGRGVALAAALAACQIAAGFGLGTANVLSLTLRQIVAPKNALTRTGAGYRLLIYGVIPLGSVLGGAVGGALGSRAAVALGAAGMALSTIPMMARRIRGLASPEDARDVEQPAPAPDPAGHGRPHSDVS</sequence>
<keyword evidence="11" id="KW-1185">Reference proteome</keyword>
<dbReference type="RefSeq" id="WP_203741523.1">
    <property type="nucleotide sequence ID" value="NZ_BAAAUC010000003.1"/>
</dbReference>
<accession>A0A919IHY1</accession>
<keyword evidence="5 8" id="KW-1133">Transmembrane helix</keyword>
<evidence type="ECO:0000256" key="1">
    <source>
        <dbReference type="ARBA" id="ARBA00004651"/>
    </source>
</evidence>
<evidence type="ECO:0000259" key="9">
    <source>
        <dbReference type="PROSITE" id="PS50850"/>
    </source>
</evidence>
<dbReference type="Proteomes" id="UP000619479">
    <property type="component" value="Unassembled WGS sequence"/>
</dbReference>
<feature type="transmembrane region" description="Helical" evidence="8">
    <location>
        <begin position="287"/>
        <end position="305"/>
    </location>
</feature>
<reference evidence="10" key="1">
    <citation type="submission" date="2021-01" db="EMBL/GenBank/DDBJ databases">
        <title>Whole genome shotgun sequence of Actinoplanes cyaneus NBRC 14990.</title>
        <authorList>
            <person name="Komaki H."/>
            <person name="Tamura T."/>
        </authorList>
    </citation>
    <scope>NUCLEOTIDE SEQUENCE</scope>
    <source>
        <strain evidence="10">NBRC 14990</strain>
    </source>
</reference>
<feature type="domain" description="Major facilitator superfamily (MFS) profile" evidence="9">
    <location>
        <begin position="174"/>
        <end position="433"/>
    </location>
</feature>
<evidence type="ECO:0000256" key="3">
    <source>
        <dbReference type="ARBA" id="ARBA00022475"/>
    </source>
</evidence>
<evidence type="ECO:0000313" key="11">
    <source>
        <dbReference type="Proteomes" id="UP000619479"/>
    </source>
</evidence>
<comment type="subcellular location">
    <subcellularLocation>
        <location evidence="1">Cell membrane</location>
        <topology evidence="1">Multi-pass membrane protein</topology>
    </subcellularLocation>
</comment>
<evidence type="ECO:0000256" key="6">
    <source>
        <dbReference type="ARBA" id="ARBA00023136"/>
    </source>
</evidence>
<dbReference type="InterPro" id="IPR020846">
    <property type="entry name" value="MFS_dom"/>
</dbReference>
<evidence type="ECO:0000256" key="2">
    <source>
        <dbReference type="ARBA" id="ARBA00022448"/>
    </source>
</evidence>
<feature type="transmembrane region" description="Helical" evidence="8">
    <location>
        <begin position="47"/>
        <end position="68"/>
    </location>
</feature>
<feature type="region of interest" description="Disordered" evidence="7">
    <location>
        <begin position="405"/>
        <end position="433"/>
    </location>
</feature>
<protein>
    <submittedName>
        <fullName evidence="10">MFS transporter</fullName>
    </submittedName>
</protein>
<dbReference type="SUPFAM" id="SSF103473">
    <property type="entry name" value="MFS general substrate transporter"/>
    <property type="match status" value="1"/>
</dbReference>
<dbReference type="PANTHER" id="PTHR23513:SF6">
    <property type="entry name" value="MAJOR FACILITATOR SUPERFAMILY ASSOCIATED DOMAIN-CONTAINING PROTEIN"/>
    <property type="match status" value="1"/>
</dbReference>
<keyword evidence="6 8" id="KW-0472">Membrane</keyword>
<dbReference type="Gene3D" id="1.20.1250.20">
    <property type="entry name" value="MFS general substrate transporter like domains"/>
    <property type="match status" value="1"/>
</dbReference>
<evidence type="ECO:0000256" key="8">
    <source>
        <dbReference type="SAM" id="Phobius"/>
    </source>
</evidence>
<keyword evidence="4 8" id="KW-0812">Transmembrane</keyword>
<dbReference type="EMBL" id="BOMH01000025">
    <property type="protein sequence ID" value="GID65461.1"/>
    <property type="molecule type" value="Genomic_DNA"/>
</dbReference>
<feature type="transmembrane region" description="Helical" evidence="8">
    <location>
        <begin position="356"/>
        <end position="374"/>
    </location>
</feature>